<dbReference type="eggNOG" id="KOG0037">
    <property type="taxonomic scope" value="Eukaryota"/>
</dbReference>
<dbReference type="AlphaFoldDB" id="R4X834"/>
<dbReference type="PANTHER" id="PTHR46212:SF3">
    <property type="entry name" value="GH27120P"/>
    <property type="match status" value="1"/>
</dbReference>
<dbReference type="Gene3D" id="1.10.238.10">
    <property type="entry name" value="EF-hand"/>
    <property type="match status" value="1"/>
</dbReference>
<evidence type="ECO:0000256" key="3">
    <source>
        <dbReference type="ARBA" id="ARBA00022723"/>
    </source>
</evidence>
<keyword evidence="2" id="KW-0963">Cytoplasm</keyword>
<feature type="region of interest" description="Disordered" evidence="6">
    <location>
        <begin position="1"/>
        <end position="24"/>
    </location>
</feature>
<dbReference type="PROSITE" id="PS00018">
    <property type="entry name" value="EF_HAND_1"/>
    <property type="match status" value="2"/>
</dbReference>
<dbReference type="GO" id="GO:0048306">
    <property type="term" value="F:calcium-dependent protein binding"/>
    <property type="evidence" value="ECO:0007669"/>
    <property type="project" value="UniProtKB-ARBA"/>
</dbReference>
<proteinExistence type="predicted"/>
<evidence type="ECO:0000313" key="9">
    <source>
        <dbReference type="Proteomes" id="UP000013776"/>
    </source>
</evidence>
<keyword evidence="5" id="KW-0106">Calcium</keyword>
<dbReference type="STRING" id="1097556.R4X834"/>
<dbReference type="OrthoDB" id="186625at2759"/>
<feature type="domain" description="EF-hand" evidence="7">
    <location>
        <begin position="63"/>
        <end position="98"/>
    </location>
</feature>
<evidence type="ECO:0000256" key="4">
    <source>
        <dbReference type="ARBA" id="ARBA00022737"/>
    </source>
</evidence>
<comment type="subcellular location">
    <subcellularLocation>
        <location evidence="1">Cytoplasm</location>
    </subcellularLocation>
</comment>
<dbReference type="SUPFAM" id="SSF47473">
    <property type="entry name" value="EF-hand"/>
    <property type="match status" value="1"/>
</dbReference>
<dbReference type="PROSITE" id="PS50222">
    <property type="entry name" value="EF_HAND_2"/>
    <property type="match status" value="3"/>
</dbReference>
<reference evidence="8 9" key="1">
    <citation type="journal article" date="2013" name="MBio">
        <title>Genome sequencing of the plant pathogen Taphrina deformans, the causal agent of peach leaf curl.</title>
        <authorList>
            <person name="Cisse O.H."/>
            <person name="Almeida J.M.G.C.F."/>
            <person name="Fonseca A."/>
            <person name="Kumar A.A."/>
            <person name="Salojaervi J."/>
            <person name="Overmyer K."/>
            <person name="Hauser P.M."/>
            <person name="Pagni M."/>
        </authorList>
    </citation>
    <scope>NUCLEOTIDE SEQUENCE [LARGE SCALE GENOMIC DNA]</scope>
    <source>
        <strain evidence="9">PYCC 5710 / ATCC 11124 / CBS 356.35 / IMI 108563 / JCM 9778 / NBRC 8474</strain>
    </source>
</reference>
<sequence>MRRLHVQEQRGTHNADYANPNARRPVMGVQNPVGRASPHDFNNTNFVGQPFGIVPEDNSRAPPYDPVLWKIFCQVDSDGSGAITQTELAHALINGDFTPFHVDTIALMIRLFDEDRNGTVSFAEFEKLWKYLLEWKALFSRFDIDHSGTISFPEFSEALSAFGYRLTTSFVQFLFRYHDKHRTKEMSFDLFVQSCVTLKLFTDVFRKFDTDTDGVITIGFEDFLKVMIKNR</sequence>
<dbReference type="GO" id="GO:0005509">
    <property type="term" value="F:calcium ion binding"/>
    <property type="evidence" value="ECO:0007669"/>
    <property type="project" value="InterPro"/>
</dbReference>
<dbReference type="SMART" id="SM00054">
    <property type="entry name" value="EFh"/>
    <property type="match status" value="4"/>
</dbReference>
<keyword evidence="9" id="KW-1185">Reference proteome</keyword>
<dbReference type="Proteomes" id="UP000013776">
    <property type="component" value="Unassembled WGS sequence"/>
</dbReference>
<dbReference type="GO" id="GO:0005737">
    <property type="term" value="C:cytoplasm"/>
    <property type="evidence" value="ECO:0007669"/>
    <property type="project" value="UniProtKB-SubCell"/>
</dbReference>
<comment type="caution">
    <text evidence="8">The sequence shown here is derived from an EMBL/GenBank/DDBJ whole genome shotgun (WGS) entry which is preliminary data.</text>
</comment>
<feature type="domain" description="EF-hand" evidence="7">
    <location>
        <begin position="196"/>
        <end position="231"/>
    </location>
</feature>
<evidence type="ECO:0000256" key="1">
    <source>
        <dbReference type="ARBA" id="ARBA00004496"/>
    </source>
</evidence>
<evidence type="ECO:0000256" key="2">
    <source>
        <dbReference type="ARBA" id="ARBA00022490"/>
    </source>
</evidence>
<keyword evidence="3" id="KW-0479">Metal-binding</keyword>
<dbReference type="EMBL" id="CAHR02000054">
    <property type="protein sequence ID" value="CCG81664.1"/>
    <property type="molecule type" value="Genomic_DNA"/>
</dbReference>
<protein>
    <recommendedName>
        <fullName evidence="7">EF-hand domain-containing protein</fullName>
    </recommendedName>
</protein>
<dbReference type="CDD" id="cd16180">
    <property type="entry name" value="EFh_PEF_Group_I"/>
    <property type="match status" value="1"/>
</dbReference>
<dbReference type="InterPro" id="IPR002048">
    <property type="entry name" value="EF_hand_dom"/>
</dbReference>
<gene>
    <name evidence="8" type="ORF">TAPDE_001479</name>
</gene>
<dbReference type="InterPro" id="IPR018247">
    <property type="entry name" value="EF_Hand_1_Ca_BS"/>
</dbReference>
<evidence type="ECO:0000256" key="6">
    <source>
        <dbReference type="SAM" id="MobiDB-lite"/>
    </source>
</evidence>
<feature type="domain" description="EF-hand" evidence="7">
    <location>
        <begin position="130"/>
        <end position="165"/>
    </location>
</feature>
<evidence type="ECO:0000259" key="7">
    <source>
        <dbReference type="PROSITE" id="PS50222"/>
    </source>
</evidence>
<dbReference type="InterPro" id="IPR011992">
    <property type="entry name" value="EF-hand-dom_pair"/>
</dbReference>
<organism evidence="8 9">
    <name type="scientific">Taphrina deformans (strain PYCC 5710 / ATCC 11124 / CBS 356.35 / IMI 108563 / JCM 9778 / NBRC 8474)</name>
    <name type="common">Peach leaf curl fungus</name>
    <name type="synonym">Lalaria deformans</name>
    <dbReference type="NCBI Taxonomy" id="1097556"/>
    <lineage>
        <taxon>Eukaryota</taxon>
        <taxon>Fungi</taxon>
        <taxon>Dikarya</taxon>
        <taxon>Ascomycota</taxon>
        <taxon>Taphrinomycotina</taxon>
        <taxon>Taphrinomycetes</taxon>
        <taxon>Taphrinales</taxon>
        <taxon>Taphrinaceae</taxon>
        <taxon>Taphrina</taxon>
    </lineage>
</organism>
<feature type="compositionally biased region" description="Basic and acidic residues" evidence="6">
    <location>
        <begin position="1"/>
        <end position="13"/>
    </location>
</feature>
<dbReference type="Pfam" id="PF13499">
    <property type="entry name" value="EF-hand_7"/>
    <property type="match status" value="2"/>
</dbReference>
<evidence type="ECO:0000256" key="5">
    <source>
        <dbReference type="ARBA" id="ARBA00022837"/>
    </source>
</evidence>
<name>R4X834_TAPDE</name>
<dbReference type="VEuPathDB" id="FungiDB:TAPDE_001479"/>
<dbReference type="PANTHER" id="PTHR46212">
    <property type="entry name" value="PEFLIN"/>
    <property type="match status" value="1"/>
</dbReference>
<accession>R4X834</accession>
<dbReference type="InterPro" id="IPR051426">
    <property type="entry name" value="Peflin/Sorcin_CaBP"/>
</dbReference>
<keyword evidence="4" id="KW-0677">Repeat</keyword>
<evidence type="ECO:0000313" key="8">
    <source>
        <dbReference type="EMBL" id="CCG81664.1"/>
    </source>
</evidence>